<evidence type="ECO:0000256" key="4">
    <source>
        <dbReference type="ARBA" id="ARBA00023125"/>
    </source>
</evidence>
<proteinExistence type="predicted"/>
<dbReference type="CDD" id="cd06529">
    <property type="entry name" value="S24_LexA-like"/>
    <property type="match status" value="1"/>
</dbReference>
<dbReference type="InterPro" id="IPR036286">
    <property type="entry name" value="LexA/Signal_pep-like_sf"/>
</dbReference>
<keyword evidence="1" id="KW-0645">Protease</keyword>
<keyword evidence="2" id="KW-0378">Hydrolase</keyword>
<evidence type="ECO:0000259" key="6">
    <source>
        <dbReference type="Pfam" id="PF00717"/>
    </source>
</evidence>
<keyword evidence="5" id="KW-0804">Transcription</keyword>
<dbReference type="PANTHER" id="PTHR40661">
    <property type="match status" value="1"/>
</dbReference>
<evidence type="ECO:0000256" key="3">
    <source>
        <dbReference type="ARBA" id="ARBA00023015"/>
    </source>
</evidence>
<keyword evidence="8" id="KW-1185">Reference proteome</keyword>
<feature type="domain" description="Peptidase S24/S26A/S26B/S26C" evidence="6">
    <location>
        <begin position="91"/>
        <end position="206"/>
    </location>
</feature>
<keyword evidence="3" id="KW-0805">Transcription regulation</keyword>
<dbReference type="RefSeq" id="WP_183616634.1">
    <property type="nucleotide sequence ID" value="NZ_JACIDY010000003.1"/>
</dbReference>
<protein>
    <submittedName>
        <fullName evidence="7">Phage repressor protein C with HTH and peptisase S24 domain</fullName>
    </submittedName>
</protein>
<dbReference type="InterPro" id="IPR015927">
    <property type="entry name" value="Peptidase_S24_S26A/B/C"/>
</dbReference>
<evidence type="ECO:0000313" key="7">
    <source>
        <dbReference type="EMBL" id="MBB3939948.1"/>
    </source>
</evidence>
<name>A0A7W6FY47_9SPHN</name>
<dbReference type="InterPro" id="IPR019756">
    <property type="entry name" value="Pept_S26A_signal_pept_1_Ser-AS"/>
</dbReference>
<dbReference type="SUPFAM" id="SSF51306">
    <property type="entry name" value="LexA/Signal peptidase"/>
    <property type="match status" value="1"/>
</dbReference>
<dbReference type="Gene3D" id="2.10.109.10">
    <property type="entry name" value="Umud Fragment, subunit A"/>
    <property type="match status" value="1"/>
</dbReference>
<evidence type="ECO:0000313" key="8">
    <source>
        <dbReference type="Proteomes" id="UP000561459"/>
    </source>
</evidence>
<comment type="caution">
    <text evidence="7">The sequence shown here is derived from an EMBL/GenBank/DDBJ whole genome shotgun (WGS) entry which is preliminary data.</text>
</comment>
<dbReference type="GO" id="GO:0004252">
    <property type="term" value="F:serine-type endopeptidase activity"/>
    <property type="evidence" value="ECO:0007669"/>
    <property type="project" value="InterPro"/>
</dbReference>
<dbReference type="Pfam" id="PF00717">
    <property type="entry name" value="Peptidase_S24"/>
    <property type="match status" value="1"/>
</dbReference>
<dbReference type="PROSITE" id="PS00501">
    <property type="entry name" value="SPASE_I_1"/>
    <property type="match status" value="1"/>
</dbReference>
<accession>A0A7W6FY47</accession>
<dbReference type="GO" id="GO:0006508">
    <property type="term" value="P:proteolysis"/>
    <property type="evidence" value="ECO:0007669"/>
    <property type="project" value="UniProtKB-KW"/>
</dbReference>
<evidence type="ECO:0000256" key="5">
    <source>
        <dbReference type="ARBA" id="ARBA00023163"/>
    </source>
</evidence>
<dbReference type="Proteomes" id="UP000561459">
    <property type="component" value="Unassembled WGS sequence"/>
</dbReference>
<dbReference type="GO" id="GO:0003677">
    <property type="term" value="F:DNA binding"/>
    <property type="evidence" value="ECO:0007669"/>
    <property type="project" value="UniProtKB-KW"/>
</dbReference>
<organism evidence="7 8">
    <name type="scientific">Novosphingobium fluoreni</name>
    <dbReference type="NCBI Taxonomy" id="1391222"/>
    <lineage>
        <taxon>Bacteria</taxon>
        <taxon>Pseudomonadati</taxon>
        <taxon>Pseudomonadota</taxon>
        <taxon>Alphaproteobacteria</taxon>
        <taxon>Sphingomonadales</taxon>
        <taxon>Sphingomonadaceae</taxon>
        <taxon>Novosphingobium</taxon>
    </lineage>
</organism>
<dbReference type="PANTHER" id="PTHR40661:SF3">
    <property type="entry name" value="FELS-1 PROPHAGE TRANSCRIPTIONAL REGULATOR"/>
    <property type="match status" value="1"/>
</dbReference>
<dbReference type="EMBL" id="JACIDY010000003">
    <property type="protein sequence ID" value="MBB3939948.1"/>
    <property type="molecule type" value="Genomic_DNA"/>
</dbReference>
<dbReference type="GO" id="GO:0016020">
    <property type="term" value="C:membrane"/>
    <property type="evidence" value="ECO:0007669"/>
    <property type="project" value="InterPro"/>
</dbReference>
<reference evidence="7 8" key="1">
    <citation type="submission" date="2020-08" db="EMBL/GenBank/DDBJ databases">
        <title>Genomic Encyclopedia of Type Strains, Phase IV (KMG-IV): sequencing the most valuable type-strain genomes for metagenomic binning, comparative biology and taxonomic classification.</title>
        <authorList>
            <person name="Goeker M."/>
        </authorList>
    </citation>
    <scope>NUCLEOTIDE SEQUENCE [LARGE SCALE GENOMIC DNA]</scope>
    <source>
        <strain evidence="7 8">DSM 27568</strain>
    </source>
</reference>
<gene>
    <name evidence="7" type="ORF">GGR39_001598</name>
</gene>
<sequence length="212" mass="23567">MELDPTRRRLLALAEERQVSLSQLSRLIGKNASYLQQFVRKGSPRKLEETDRATLSEFFGIDPTDLGAPQEKYLDLGRAQWIDIPRLPLYASAGPGAEVSGESAVGSFRFSSRWLRAQGLQPDRLSAIAVRGDSMEPALRDGDEILVERGTETLRDGIHVVRREGALLVKRIDTSLPGRLTLLSDNKVYAPIECELGEVEVIGRVVWKSGRL</sequence>
<dbReference type="InterPro" id="IPR039418">
    <property type="entry name" value="LexA-like"/>
</dbReference>
<dbReference type="AlphaFoldDB" id="A0A7W6FY47"/>
<evidence type="ECO:0000256" key="1">
    <source>
        <dbReference type="ARBA" id="ARBA00022670"/>
    </source>
</evidence>
<keyword evidence="4" id="KW-0238">DNA-binding</keyword>
<evidence type="ECO:0000256" key="2">
    <source>
        <dbReference type="ARBA" id="ARBA00022801"/>
    </source>
</evidence>